<keyword evidence="3" id="KW-1133">Transmembrane helix</keyword>
<dbReference type="GO" id="GO:0016780">
    <property type="term" value="F:phosphotransferase activity, for other substituted phosphate groups"/>
    <property type="evidence" value="ECO:0007669"/>
    <property type="project" value="InterPro"/>
</dbReference>
<sequence length="202" mass="21434">MFDDLLRHLKDRLLTPVAARIGRRVHPNAVSVAALVVGLAVGVLAARRQYGAALGCWALNRALDGLDGTLARVTGRQSDFGGYLDILLDFVVYAAVPLGLVYGVGTLAAARAGLWLVASFFVNAASWMYLSAVLERRAQGAAARGELTTVTMPPALVAGTETVVLYALFLAFPARLTTLFAIMAALVAANVVQRLAWAARRL</sequence>
<feature type="transmembrane region" description="Helical" evidence="3">
    <location>
        <begin position="86"/>
        <end position="108"/>
    </location>
</feature>
<dbReference type="EMBL" id="CADCTU010000148">
    <property type="protein sequence ID" value="CAA9298969.1"/>
    <property type="molecule type" value="Genomic_DNA"/>
</dbReference>
<feature type="transmembrane region" description="Helical" evidence="3">
    <location>
        <begin position="178"/>
        <end position="197"/>
    </location>
</feature>
<evidence type="ECO:0000256" key="1">
    <source>
        <dbReference type="ARBA" id="ARBA00022679"/>
    </source>
</evidence>
<dbReference type="GO" id="GO:0008654">
    <property type="term" value="P:phospholipid biosynthetic process"/>
    <property type="evidence" value="ECO:0007669"/>
    <property type="project" value="InterPro"/>
</dbReference>
<evidence type="ECO:0008006" key="5">
    <source>
        <dbReference type="Google" id="ProtNLM"/>
    </source>
</evidence>
<dbReference type="Pfam" id="PF01066">
    <property type="entry name" value="CDP-OH_P_transf"/>
    <property type="match status" value="1"/>
</dbReference>
<comment type="similarity">
    <text evidence="2">Belongs to the CDP-alcohol phosphatidyltransferase class-I family.</text>
</comment>
<feature type="transmembrane region" description="Helical" evidence="3">
    <location>
        <begin position="114"/>
        <end position="134"/>
    </location>
</feature>
<dbReference type="InterPro" id="IPR048254">
    <property type="entry name" value="CDP_ALCOHOL_P_TRANSF_CS"/>
</dbReference>
<evidence type="ECO:0000256" key="3">
    <source>
        <dbReference type="SAM" id="Phobius"/>
    </source>
</evidence>
<evidence type="ECO:0000256" key="2">
    <source>
        <dbReference type="RuleBase" id="RU003750"/>
    </source>
</evidence>
<feature type="transmembrane region" description="Helical" evidence="3">
    <location>
        <begin position="29"/>
        <end position="46"/>
    </location>
</feature>
<proteinExistence type="inferred from homology"/>
<reference evidence="4" key="1">
    <citation type="submission" date="2020-02" db="EMBL/GenBank/DDBJ databases">
        <authorList>
            <person name="Meier V. D."/>
        </authorList>
    </citation>
    <scope>NUCLEOTIDE SEQUENCE</scope>
    <source>
        <strain evidence="4">AVDCRST_MAG11</strain>
    </source>
</reference>
<keyword evidence="3" id="KW-0472">Membrane</keyword>
<keyword evidence="3" id="KW-0812">Transmembrane</keyword>
<accession>A0A6J4K8R5</accession>
<dbReference type="InterPro" id="IPR043130">
    <property type="entry name" value="CDP-OH_PTrfase_TM_dom"/>
</dbReference>
<organism evidence="4">
    <name type="scientific">uncultured Gemmatimonadaceae bacterium</name>
    <dbReference type="NCBI Taxonomy" id="246130"/>
    <lineage>
        <taxon>Bacteria</taxon>
        <taxon>Pseudomonadati</taxon>
        <taxon>Gemmatimonadota</taxon>
        <taxon>Gemmatimonadia</taxon>
        <taxon>Gemmatimonadales</taxon>
        <taxon>Gemmatimonadaceae</taxon>
        <taxon>environmental samples</taxon>
    </lineage>
</organism>
<dbReference type="Gene3D" id="1.20.120.1760">
    <property type="match status" value="1"/>
</dbReference>
<name>A0A6J4K8R5_9BACT</name>
<dbReference type="PROSITE" id="PS00379">
    <property type="entry name" value="CDP_ALCOHOL_P_TRANSF"/>
    <property type="match status" value="1"/>
</dbReference>
<gene>
    <name evidence="4" type="ORF">AVDCRST_MAG11-684</name>
</gene>
<dbReference type="GO" id="GO:0016020">
    <property type="term" value="C:membrane"/>
    <property type="evidence" value="ECO:0007669"/>
    <property type="project" value="InterPro"/>
</dbReference>
<dbReference type="InterPro" id="IPR000462">
    <property type="entry name" value="CDP-OH_P_trans"/>
</dbReference>
<protein>
    <recommendedName>
        <fullName evidence="5">Phosphatidylglycerophosphate synthase</fullName>
    </recommendedName>
</protein>
<keyword evidence="1 2" id="KW-0808">Transferase</keyword>
<evidence type="ECO:0000313" key="4">
    <source>
        <dbReference type="EMBL" id="CAA9298969.1"/>
    </source>
</evidence>
<dbReference type="AlphaFoldDB" id="A0A6J4K8R5"/>
<feature type="transmembrane region" description="Helical" evidence="3">
    <location>
        <begin position="155"/>
        <end position="172"/>
    </location>
</feature>